<dbReference type="Pfam" id="PF03114">
    <property type="entry name" value="BAR"/>
    <property type="match status" value="1"/>
</dbReference>
<dbReference type="SMART" id="SM00325">
    <property type="entry name" value="RhoGEF"/>
    <property type="match status" value="1"/>
</dbReference>
<dbReference type="Gene3D" id="1.20.1270.60">
    <property type="entry name" value="Arfaptin homology (AH) domain/BAR domain"/>
    <property type="match status" value="1"/>
</dbReference>
<feature type="compositionally biased region" description="Polar residues" evidence="2">
    <location>
        <begin position="1882"/>
        <end position="1897"/>
    </location>
</feature>
<dbReference type="SUPFAM" id="SSF103657">
    <property type="entry name" value="BAR/IMD domain-like"/>
    <property type="match status" value="1"/>
</dbReference>
<dbReference type="PANTHER" id="PTHR22834:SF20">
    <property type="entry name" value="SH3 DOMAIN-CONTAINING PROTEIN"/>
    <property type="match status" value="1"/>
</dbReference>
<dbReference type="Proteomes" id="UP000717696">
    <property type="component" value="Unassembled WGS sequence"/>
</dbReference>
<name>A0A9P9FJA1_9HYPO</name>
<dbReference type="InterPro" id="IPR004148">
    <property type="entry name" value="BAR_dom"/>
</dbReference>
<feature type="region of interest" description="Disordered" evidence="2">
    <location>
        <begin position="1064"/>
        <end position="1163"/>
    </location>
</feature>
<dbReference type="Gene3D" id="1.20.900.10">
    <property type="entry name" value="Dbl homology (DH) domain"/>
    <property type="match status" value="1"/>
</dbReference>
<keyword evidence="1" id="KW-0344">Guanine-nucleotide releasing factor</keyword>
<dbReference type="CDD" id="cd00160">
    <property type="entry name" value="RhoGEF"/>
    <property type="match status" value="1"/>
</dbReference>
<feature type="compositionally biased region" description="Polar residues" evidence="2">
    <location>
        <begin position="303"/>
        <end position="312"/>
    </location>
</feature>
<evidence type="ECO:0000313" key="5">
    <source>
        <dbReference type="Proteomes" id="UP000717696"/>
    </source>
</evidence>
<sequence length="2041" mass="224645">MDNGMDMDIQAGLPAGLQADLHADFQAVDSGQGGRAHVIEPHQNHLQHHSQRHRLPYPHPDYQHPDHDRIFDHGHAHKAHPQGRAHGLALRHHHAALPRPDQHQLNLSIAEHLDINDPGVHLPASYAAANLDSVSSNAHHAFTPVNPDDFYKSYRALHLNSNPDTLPMAAASSSRPSLRSNGDGTTPKHPVVSPTRTTVRSASNPVESRPNAVNFKPGGAHPSVMDLKKRFDQNGASASSIPRAPVLLGAAARSRRDAAASTQPRNGATSYSTLRGRTSASNPASSSSSLPRSQRTKFVAEDQVSNNSQSFASRIGKPRSAVSGKPNASKSMTNLAPKSPPQPTSSPPTSSRSQGLLFGEILPEQHDALTAGYGIEGSPPRRTSESSISNPWIHQRSLSDPDVEPSSPSSWYRSLNGDAAEGQTHQEPVHKGHARSQSDVPKSHSGQPGIRKQAARKPTTSGSSKLPLSVRQLSSPTPSQSSTRSNSPSTIKRPYSNGRTSRAGAQTTRAKTPTSRAKTPTQTPSGRKAAPRALVTPTNNTRLQANIIAPLPKLSPPLRSSRPRQPVSLASTASSRMKAVERARSPNPLSRPPSRIAEPTTRRRKISVGPIDFEKRREDIRLAYTKSIRESQALEARRQTDRRRRDMEAAESARASAAAIATAATSAQTTDPVAVDEPVVPPVPAIPDHVGESDTAKTHIKAEKVVESLVEEQASPAMEESSMLASDIAAALPPTALMIFTDPKPVPPALLTTQSVDSPTLGVPGSFPPISPPATADERPYTAISVASETTEFDNETQTTPPVQAVSPLEVPVTIVKPPSPRPSSPPRTRLEYQYPFQDEPDSPGFPETSQDTIQGSRVPAPPSPNTEELTIPGAFTEDLDAEHEVRHEIRPEARHQEVNHQEVRHEEARPEGVRSEEVRHDNVHHEKVHPDQVHPDQVQDAHHEPQHQSLPPFEATITILPPQDDIQPGNQSEDTVPFPRIEPNYESDCQSVSDHPGFNGQHNHPYDDDAMTDACTEETDDRNRTEECRSESHFDDQVSYRASTCESSDVGTIDDLDYPSYDHHPESAMNLSVPSRAGVDRTSQQSTWTDFPIDSPEVSDAGRSPALPDFDQDDPASHGHVTIFETRSIHRESRPASRLQETYPPSQSETRPSMDSARSSYLSHRLPELDTGSGFSIPYLSQRASRSFSSHVPSPNHEPPPVPTPISGSACNSQRTSGVFYEPSQNESTFVGSERGSEDFMHMMTTPQSMDTPSLAAQDQYYTNATAAESDPKLDSQTKSGPTGKERHRLQQRRNIIKEMVDTEAVFVRDMNIVEEIYKGTAEACPKLDDKIVKLIFRNTDEIIEFHTFFLAQIKDAVGSVYALQGRRSALSREGAFMVEPGQINGSDIDDNKDRLTSIGTVFKDNVEKMKLAHEGFLRNSDHAAKSLIQIQQDPTVKVWLNECNEVAKDLTAAWDLDSLLIKPMQRITKYPNLIISLLAHTPKDHPDRQALVDAKGILETAIIEINKTKKNFELVGQIVGRKRKESDVKAGFARAFGKRVDKLQASGNRPSEDADYAKLNEKFGDDYLRLQVVLRDVEFYTRQVSAYVHEFLQYLSSIELVMRFQPGSYPELEAKWVQFNISIRDLEKVALEEHLSQVRKHVIEPFELVIKAYGNPSLAMKKRQKRRVDYERYEQLKRGGKNPDAKLNELVEQYDALNDTLKKELPKLSALTEKIGNICLGNFVNIQANWYGIWKDKMKALLGDCPDIPDLKEIVTTFQRDHPYAQEQFANIGILNPAYKGRMSQSTTRSTDESSSLKVRSRPSDSDSRGRGLSINGDQAPMIPVPDFKRHSGSFAMSPASAGPGPMPSPHHYYSRDFYAGIGSQQPGAVSPLSPDVPGSTRSMIASTRPSTGRSFDSGGFPRQSTESAPQPQIRDSSTTYGSNAPAQENHRRFSGIFHSALPLPDGPEESQRSSRASSRERAPAADGYNVLWLAASLFEFNIVATKHEAGYPYLTYQAGEIFDVIAEKGELWLAKNQDDPVDQVGWIWSKHFAKLADS</sequence>
<dbReference type="InterPro" id="IPR027267">
    <property type="entry name" value="AH/BAR_dom_sf"/>
</dbReference>
<dbReference type="GO" id="GO:0031991">
    <property type="term" value="P:regulation of actomyosin contractile ring contraction"/>
    <property type="evidence" value="ECO:0007669"/>
    <property type="project" value="TreeGrafter"/>
</dbReference>
<feature type="compositionally biased region" description="Polar residues" evidence="2">
    <location>
        <begin position="1905"/>
        <end position="1929"/>
    </location>
</feature>
<feature type="compositionally biased region" description="Basic and acidic residues" evidence="2">
    <location>
        <begin position="1022"/>
        <end position="1031"/>
    </location>
</feature>
<dbReference type="OrthoDB" id="10256089at2759"/>
<feature type="region of interest" description="Disordered" evidence="2">
    <location>
        <begin position="547"/>
        <end position="603"/>
    </location>
</feature>
<dbReference type="GO" id="GO:0032955">
    <property type="term" value="P:regulation of division septum assembly"/>
    <property type="evidence" value="ECO:0007669"/>
    <property type="project" value="TreeGrafter"/>
</dbReference>
<feature type="domain" description="DH" evidence="3">
    <location>
        <begin position="1293"/>
        <end position="1510"/>
    </location>
</feature>
<dbReference type="PROSITE" id="PS50010">
    <property type="entry name" value="DH_2"/>
    <property type="match status" value="1"/>
</dbReference>
<feature type="compositionally biased region" description="Basic and acidic residues" evidence="2">
    <location>
        <begin position="883"/>
        <end position="947"/>
    </location>
</feature>
<evidence type="ECO:0000256" key="1">
    <source>
        <dbReference type="ARBA" id="ARBA00022658"/>
    </source>
</evidence>
<feature type="compositionally biased region" description="Low complexity" evidence="2">
    <location>
        <begin position="1835"/>
        <end position="1846"/>
    </location>
</feature>
<feature type="region of interest" description="Disordered" evidence="2">
    <location>
        <begin position="633"/>
        <end position="654"/>
    </location>
</feature>
<feature type="compositionally biased region" description="Polar residues" evidence="2">
    <location>
        <begin position="790"/>
        <end position="802"/>
    </location>
</feature>
<organism evidence="4 5">
    <name type="scientific">Dactylonectria estremocensis</name>
    <dbReference type="NCBI Taxonomy" id="1079267"/>
    <lineage>
        <taxon>Eukaryota</taxon>
        <taxon>Fungi</taxon>
        <taxon>Dikarya</taxon>
        <taxon>Ascomycota</taxon>
        <taxon>Pezizomycotina</taxon>
        <taxon>Sordariomycetes</taxon>
        <taxon>Hypocreomycetidae</taxon>
        <taxon>Hypocreales</taxon>
        <taxon>Nectriaceae</taxon>
        <taxon>Dactylonectria</taxon>
    </lineage>
</organism>
<feature type="region of interest" description="Disordered" evidence="2">
    <location>
        <begin position="961"/>
        <end position="1031"/>
    </location>
</feature>
<feature type="compositionally biased region" description="Basic and acidic residues" evidence="2">
    <location>
        <begin position="635"/>
        <end position="648"/>
    </location>
</feature>
<feature type="compositionally biased region" description="Low complexity" evidence="2">
    <location>
        <begin position="398"/>
        <end position="410"/>
    </location>
</feature>
<accession>A0A9P9FJA1</accession>
<feature type="region of interest" description="Disordered" evidence="2">
    <location>
        <begin position="255"/>
        <end position="354"/>
    </location>
</feature>
<comment type="caution">
    <text evidence="4">The sequence shown here is derived from an EMBL/GenBank/DDBJ whole genome shotgun (WGS) entry which is preliminary data.</text>
</comment>
<feature type="compositionally biased region" description="Basic and acidic residues" evidence="2">
    <location>
        <begin position="1952"/>
        <end position="1964"/>
    </location>
</feature>
<feature type="compositionally biased region" description="Polar residues" evidence="2">
    <location>
        <begin position="1785"/>
        <end position="1800"/>
    </location>
</feature>
<dbReference type="InterPro" id="IPR051492">
    <property type="entry name" value="Dynamin-Rho_GEF"/>
</dbReference>
<dbReference type="InterPro" id="IPR035899">
    <property type="entry name" value="DBL_dom_sf"/>
</dbReference>
<feature type="compositionally biased region" description="Polar residues" evidence="2">
    <location>
        <begin position="435"/>
        <end position="446"/>
    </location>
</feature>
<feature type="compositionally biased region" description="Low complexity" evidence="2">
    <location>
        <begin position="585"/>
        <end position="595"/>
    </location>
</feature>
<feature type="compositionally biased region" description="Acidic residues" evidence="2">
    <location>
        <begin position="1009"/>
        <end position="1021"/>
    </location>
</feature>
<feature type="compositionally biased region" description="Polar residues" evidence="2">
    <location>
        <begin position="497"/>
        <end position="525"/>
    </location>
</feature>
<feature type="compositionally biased region" description="Polar residues" evidence="2">
    <location>
        <begin position="262"/>
        <end position="278"/>
    </location>
</feature>
<dbReference type="SUPFAM" id="SSF48065">
    <property type="entry name" value="DBL homology domain (DH-domain)"/>
    <property type="match status" value="1"/>
</dbReference>
<gene>
    <name evidence="4" type="ORF">B0J13DRAFT_32888</name>
</gene>
<feature type="region of interest" description="Disordered" evidence="2">
    <location>
        <begin position="165"/>
        <end position="225"/>
    </location>
</feature>
<feature type="compositionally biased region" description="Polar residues" evidence="2">
    <location>
        <begin position="1140"/>
        <end position="1163"/>
    </location>
</feature>
<feature type="compositionally biased region" description="Low complexity" evidence="2">
    <location>
        <begin position="474"/>
        <end position="490"/>
    </location>
</feature>
<dbReference type="EMBL" id="JAGMUU010000001">
    <property type="protein sequence ID" value="KAH7163247.1"/>
    <property type="molecule type" value="Genomic_DNA"/>
</dbReference>
<dbReference type="PANTHER" id="PTHR22834">
    <property type="entry name" value="NUCLEAR FUSION PROTEIN FUS2"/>
    <property type="match status" value="1"/>
</dbReference>
<feature type="compositionally biased region" description="Polar residues" evidence="2">
    <location>
        <begin position="326"/>
        <end position="336"/>
    </location>
</feature>
<feature type="region of interest" description="Disordered" evidence="2">
    <location>
        <begin position="790"/>
        <end position="949"/>
    </location>
</feature>
<evidence type="ECO:0000313" key="4">
    <source>
        <dbReference type="EMBL" id="KAH7163247.1"/>
    </source>
</evidence>
<evidence type="ECO:0000256" key="2">
    <source>
        <dbReference type="SAM" id="MobiDB-lite"/>
    </source>
</evidence>
<dbReference type="GO" id="GO:0005737">
    <property type="term" value="C:cytoplasm"/>
    <property type="evidence" value="ECO:0007669"/>
    <property type="project" value="InterPro"/>
</dbReference>
<feature type="region of interest" description="Disordered" evidence="2">
    <location>
        <begin position="371"/>
        <end position="532"/>
    </location>
</feature>
<feature type="compositionally biased region" description="Polar residues" evidence="2">
    <location>
        <begin position="1207"/>
        <end position="1232"/>
    </location>
</feature>
<reference evidence="4" key="1">
    <citation type="journal article" date="2021" name="Nat. Commun.">
        <title>Genetic determinants of endophytism in the Arabidopsis root mycobiome.</title>
        <authorList>
            <person name="Mesny F."/>
            <person name="Miyauchi S."/>
            <person name="Thiergart T."/>
            <person name="Pickel B."/>
            <person name="Atanasova L."/>
            <person name="Karlsson M."/>
            <person name="Huettel B."/>
            <person name="Barry K.W."/>
            <person name="Haridas S."/>
            <person name="Chen C."/>
            <person name="Bauer D."/>
            <person name="Andreopoulos W."/>
            <person name="Pangilinan J."/>
            <person name="LaButti K."/>
            <person name="Riley R."/>
            <person name="Lipzen A."/>
            <person name="Clum A."/>
            <person name="Drula E."/>
            <person name="Henrissat B."/>
            <person name="Kohler A."/>
            <person name="Grigoriev I.V."/>
            <person name="Martin F.M."/>
            <person name="Hacquard S."/>
        </authorList>
    </citation>
    <scope>NUCLEOTIDE SEQUENCE</scope>
    <source>
        <strain evidence="4">MPI-CAGE-AT-0021</strain>
    </source>
</reference>
<feature type="compositionally biased region" description="Low complexity" evidence="2">
    <location>
        <begin position="279"/>
        <end position="293"/>
    </location>
</feature>
<dbReference type="CDD" id="cd07589">
    <property type="entry name" value="BAR_DNMBP"/>
    <property type="match status" value="1"/>
</dbReference>
<dbReference type="Pfam" id="PF00621">
    <property type="entry name" value="RhoGEF"/>
    <property type="match status" value="1"/>
</dbReference>
<feature type="region of interest" description="Disordered" evidence="2">
    <location>
        <begin position="1867"/>
        <end position="1964"/>
    </location>
</feature>
<dbReference type="InterPro" id="IPR000219">
    <property type="entry name" value="DH_dom"/>
</dbReference>
<evidence type="ECO:0000259" key="3">
    <source>
        <dbReference type="PROSITE" id="PS50010"/>
    </source>
</evidence>
<feature type="compositionally biased region" description="Low complexity" evidence="2">
    <location>
        <begin position="550"/>
        <end position="569"/>
    </location>
</feature>
<feature type="region of interest" description="Disordered" evidence="2">
    <location>
        <begin position="1783"/>
        <end position="1851"/>
    </location>
</feature>
<keyword evidence="5" id="KW-1185">Reference proteome</keyword>
<dbReference type="GO" id="GO:0005085">
    <property type="term" value="F:guanyl-nucleotide exchange factor activity"/>
    <property type="evidence" value="ECO:0007669"/>
    <property type="project" value="UniProtKB-KW"/>
</dbReference>
<proteinExistence type="predicted"/>
<feature type="compositionally biased region" description="Low complexity" evidence="2">
    <location>
        <begin position="166"/>
        <end position="180"/>
    </location>
</feature>
<protein>
    <recommendedName>
        <fullName evidence="3">DH domain-containing protein</fullName>
    </recommendedName>
</protein>
<feature type="region of interest" description="Disordered" evidence="2">
    <location>
        <begin position="1187"/>
        <end position="1233"/>
    </location>
</feature>
<feature type="compositionally biased region" description="Polar residues" evidence="2">
    <location>
        <begin position="194"/>
        <end position="206"/>
    </location>
</feature>
<feature type="region of interest" description="Disordered" evidence="2">
    <location>
        <begin position="1267"/>
        <end position="1289"/>
    </location>
</feature>